<dbReference type="SMART" id="SM00209">
    <property type="entry name" value="TSP1"/>
    <property type="match status" value="1"/>
</dbReference>
<evidence type="ECO:0000313" key="9">
    <source>
        <dbReference type="EMBL" id="KAF7994238.1"/>
    </source>
</evidence>
<organism evidence="9 10">
    <name type="scientific">Aphidius gifuensis</name>
    <name type="common">Parasitoid wasp</name>
    <dbReference type="NCBI Taxonomy" id="684658"/>
    <lineage>
        <taxon>Eukaryota</taxon>
        <taxon>Metazoa</taxon>
        <taxon>Ecdysozoa</taxon>
        <taxon>Arthropoda</taxon>
        <taxon>Hexapoda</taxon>
        <taxon>Insecta</taxon>
        <taxon>Pterygota</taxon>
        <taxon>Neoptera</taxon>
        <taxon>Endopterygota</taxon>
        <taxon>Hymenoptera</taxon>
        <taxon>Apocrita</taxon>
        <taxon>Ichneumonoidea</taxon>
        <taxon>Braconidae</taxon>
        <taxon>Aphidiinae</taxon>
        <taxon>Aphidius</taxon>
    </lineage>
</organism>
<dbReference type="PROSITE" id="PS50092">
    <property type="entry name" value="TSP1"/>
    <property type="match status" value="1"/>
</dbReference>
<dbReference type="FunFam" id="2.20.100.10:FF:000006">
    <property type="entry name" value="A disintegrin and metalloproteinase with thrombospondin motifs 1"/>
    <property type="match status" value="1"/>
</dbReference>
<feature type="binding site" evidence="6">
    <location>
        <position position="204"/>
    </location>
    <ligand>
        <name>Zn(2+)</name>
        <dbReference type="ChEBI" id="CHEBI:29105"/>
        <note>catalytic</note>
    </ligand>
</feature>
<dbReference type="GO" id="GO:0030198">
    <property type="term" value="P:extracellular matrix organization"/>
    <property type="evidence" value="ECO:0007669"/>
    <property type="project" value="InterPro"/>
</dbReference>
<keyword evidence="3 7" id="KW-1015">Disulfide bond</keyword>
<evidence type="ECO:0000313" key="10">
    <source>
        <dbReference type="Proteomes" id="UP000639338"/>
    </source>
</evidence>
<keyword evidence="6" id="KW-0862">Zinc</keyword>
<accession>A0A834XXQ7</accession>
<dbReference type="SUPFAM" id="SSF82895">
    <property type="entry name" value="TSP-1 type 1 repeat"/>
    <property type="match status" value="1"/>
</dbReference>
<dbReference type="InterPro" id="IPR045371">
    <property type="entry name" value="ADAMTS_CR_3"/>
</dbReference>
<feature type="disulfide bond" evidence="7">
    <location>
        <begin position="268"/>
        <end position="279"/>
    </location>
</feature>
<sequence>MNKMYSGVQLFENKALFKATTSTKFLHTSKKEIQLNNYRVRRQIPEDHANQYFINIILFADTSMSDHYGNELENYLKLVMAKVSRIFKHFSIGHPIAFGSVNIKKTNENFLDPDKYPMNSIILENFCKWQSTQTINPDMKNLNDSYVALLLTRNIICLSSHGDKNCEGAGHANSGTICNQNLSCGVINDGSFSTELTIAHEVGHLTGKGDCLLAEPKEIFNETEYGHLGEHYSLDKICEFAWGLGFYAAPAFDDNEKDSIIVPDGSPCEDNKICYEGECISSNEMKTINGGWSDYGSFSKCSRTCGGGIKSRHRYCNNPTPMYGGQYCLGKKIDYQICALKKCPQETQDFRDSQCADYKNPKDQDFSVSWKSYENTVNPCLLYCMKNDRYFPLHRNVLDGTPCRGENSHMCVNGICKKYGCDYKFDSVAELDICGVCNGNNSTCHQILL</sequence>
<protein>
    <recommendedName>
        <fullName evidence="8">ADAMTS/ADAMTS-like cysteine-rich domain-containing protein</fullName>
    </recommendedName>
</protein>
<dbReference type="OrthoDB" id="5855429at2759"/>
<name>A0A834XXQ7_APHGI</name>
<dbReference type="PANTHER" id="PTHR13723">
    <property type="entry name" value="ADAMTS A DISINTEGRIN AND METALLOPROTEASE WITH THROMBOSPONDIN MOTIFS PROTEASE"/>
    <property type="match status" value="1"/>
</dbReference>
<dbReference type="AlphaFoldDB" id="A0A834XXQ7"/>
<evidence type="ECO:0000256" key="2">
    <source>
        <dbReference type="ARBA" id="ARBA00022525"/>
    </source>
</evidence>
<evidence type="ECO:0000256" key="4">
    <source>
        <dbReference type="ARBA" id="ARBA00023180"/>
    </source>
</evidence>
<dbReference type="Pfam" id="PF13582">
    <property type="entry name" value="Reprolysin_3"/>
    <property type="match status" value="1"/>
</dbReference>
<gene>
    <name evidence="9" type="ORF">HCN44_003328</name>
</gene>
<dbReference type="GO" id="GO:0005576">
    <property type="term" value="C:extracellular region"/>
    <property type="evidence" value="ECO:0007669"/>
    <property type="project" value="UniProtKB-SubCell"/>
</dbReference>
<feature type="domain" description="ADAMTS/ADAMTS-like cysteine-rich" evidence="8">
    <location>
        <begin position="398"/>
        <end position="444"/>
    </location>
</feature>
<keyword evidence="4" id="KW-0325">Glycoprotein</keyword>
<dbReference type="EMBL" id="JACMRX010000002">
    <property type="protein sequence ID" value="KAF7994238.1"/>
    <property type="molecule type" value="Genomic_DNA"/>
</dbReference>
<dbReference type="Pfam" id="PF00090">
    <property type="entry name" value="TSP_1"/>
    <property type="match status" value="1"/>
</dbReference>
<comment type="caution">
    <text evidence="9">The sequence shown here is derived from an EMBL/GenBank/DDBJ whole genome shotgun (WGS) entry which is preliminary data.</text>
</comment>
<reference evidence="9 10" key="1">
    <citation type="submission" date="2020-08" db="EMBL/GenBank/DDBJ databases">
        <title>Aphidius gifuensis genome sequencing and assembly.</title>
        <authorList>
            <person name="Du Z."/>
        </authorList>
    </citation>
    <scope>NUCLEOTIDE SEQUENCE [LARGE SCALE GENOMIC DNA]</scope>
    <source>
        <strain evidence="9">YNYX2018</strain>
        <tissue evidence="9">Adults</tissue>
    </source>
</reference>
<dbReference type="Proteomes" id="UP000639338">
    <property type="component" value="Unassembled WGS sequence"/>
</dbReference>
<evidence type="ECO:0000256" key="1">
    <source>
        <dbReference type="ARBA" id="ARBA00004613"/>
    </source>
</evidence>
<dbReference type="InterPro" id="IPR013273">
    <property type="entry name" value="ADAMTS/ADAMTS-like"/>
</dbReference>
<feature type="binding site" evidence="6">
    <location>
        <position position="211"/>
    </location>
    <ligand>
        <name>Ca(2+)</name>
        <dbReference type="ChEBI" id="CHEBI:29108"/>
        <label>1</label>
    </ligand>
</feature>
<dbReference type="GO" id="GO:0031012">
    <property type="term" value="C:extracellular matrix"/>
    <property type="evidence" value="ECO:0007669"/>
    <property type="project" value="TreeGrafter"/>
</dbReference>
<dbReference type="Gene3D" id="3.40.390.10">
    <property type="entry name" value="Collagenase (Catalytic Domain)"/>
    <property type="match status" value="1"/>
</dbReference>
<dbReference type="InterPro" id="IPR036383">
    <property type="entry name" value="TSP1_rpt_sf"/>
</dbReference>
<feature type="active site" evidence="5">
    <location>
        <position position="201"/>
    </location>
</feature>
<keyword evidence="6" id="KW-0479">Metal-binding</keyword>
<dbReference type="SUPFAM" id="SSF55486">
    <property type="entry name" value="Metalloproteases ('zincins'), catalytic domain"/>
    <property type="match status" value="1"/>
</dbReference>
<dbReference type="InterPro" id="IPR050439">
    <property type="entry name" value="ADAMTS_ADAMTS-like"/>
</dbReference>
<evidence type="ECO:0000256" key="5">
    <source>
        <dbReference type="PIRSR" id="PIRSR613273-1"/>
    </source>
</evidence>
<comment type="cofactor">
    <cofactor evidence="6">
        <name>Zn(2+)</name>
        <dbReference type="ChEBI" id="CHEBI:29105"/>
    </cofactor>
    <text evidence="6">Binds 1 zinc ion per subunit.</text>
</comment>
<dbReference type="InterPro" id="IPR024079">
    <property type="entry name" value="MetalloPept_cat_dom_sf"/>
</dbReference>
<keyword evidence="6" id="KW-0106">Calcium</keyword>
<dbReference type="GO" id="GO:0006508">
    <property type="term" value="P:proteolysis"/>
    <property type="evidence" value="ECO:0007669"/>
    <property type="project" value="TreeGrafter"/>
</dbReference>
<keyword evidence="2" id="KW-0964">Secreted</keyword>
<keyword evidence="10" id="KW-1185">Reference proteome</keyword>
<feature type="disulfide bond" evidence="7">
    <location>
        <begin position="157"/>
        <end position="166"/>
    </location>
</feature>
<dbReference type="InterPro" id="IPR000884">
    <property type="entry name" value="TSP1_rpt"/>
</dbReference>
<evidence type="ECO:0000256" key="3">
    <source>
        <dbReference type="ARBA" id="ARBA00023157"/>
    </source>
</evidence>
<comment type="subcellular location">
    <subcellularLocation>
        <location evidence="1">Secreted</location>
    </subcellularLocation>
</comment>
<feature type="disulfide bond" evidence="7">
    <location>
        <begin position="127"/>
        <end position="184"/>
    </location>
</feature>
<evidence type="ECO:0000256" key="7">
    <source>
        <dbReference type="PIRSR" id="PIRSR613273-3"/>
    </source>
</evidence>
<feature type="disulfide bond" evidence="7">
    <location>
        <begin position="305"/>
        <end position="343"/>
    </location>
</feature>
<dbReference type="GO" id="GO:0004222">
    <property type="term" value="F:metalloendopeptidase activity"/>
    <property type="evidence" value="ECO:0007669"/>
    <property type="project" value="TreeGrafter"/>
</dbReference>
<feature type="disulfide bond" evidence="7">
    <location>
        <begin position="316"/>
        <end position="328"/>
    </location>
</feature>
<dbReference type="GO" id="GO:0046872">
    <property type="term" value="F:metal ion binding"/>
    <property type="evidence" value="ECO:0007669"/>
    <property type="project" value="UniProtKB-KW"/>
</dbReference>
<dbReference type="Pfam" id="PF19236">
    <property type="entry name" value="ADAMTS_CR_3"/>
    <property type="match status" value="1"/>
</dbReference>
<feature type="disulfide bond" evidence="7">
    <location>
        <begin position="301"/>
        <end position="338"/>
    </location>
</feature>
<evidence type="ECO:0000259" key="8">
    <source>
        <dbReference type="Pfam" id="PF19236"/>
    </source>
</evidence>
<proteinExistence type="predicted"/>
<evidence type="ECO:0000256" key="6">
    <source>
        <dbReference type="PIRSR" id="PIRSR613273-2"/>
    </source>
</evidence>
<dbReference type="PANTHER" id="PTHR13723:SF281">
    <property type="entry name" value="PAPILIN"/>
    <property type="match status" value="1"/>
</dbReference>
<dbReference type="PRINTS" id="PR01857">
    <property type="entry name" value="ADAMTSFAMILY"/>
</dbReference>
<dbReference type="Gene3D" id="2.20.100.10">
    <property type="entry name" value="Thrombospondin type-1 (TSP1) repeat"/>
    <property type="match status" value="1"/>
</dbReference>
<feature type="binding site" evidence="6">
    <location>
        <position position="200"/>
    </location>
    <ligand>
        <name>Zn(2+)</name>
        <dbReference type="ChEBI" id="CHEBI:29105"/>
        <note>catalytic</note>
    </ligand>
</feature>
<feature type="disulfide bond" evidence="7">
    <location>
        <begin position="178"/>
        <end position="211"/>
    </location>
</feature>